<name>A0A1J1IT70_9DIPT</name>
<keyword evidence="2" id="KW-1185">Reference proteome</keyword>
<proteinExistence type="predicted"/>
<dbReference type="EMBL" id="CVRI01000059">
    <property type="protein sequence ID" value="CRL03407.1"/>
    <property type="molecule type" value="Genomic_DNA"/>
</dbReference>
<organism evidence="1 2">
    <name type="scientific">Clunio marinus</name>
    <dbReference type="NCBI Taxonomy" id="568069"/>
    <lineage>
        <taxon>Eukaryota</taxon>
        <taxon>Metazoa</taxon>
        <taxon>Ecdysozoa</taxon>
        <taxon>Arthropoda</taxon>
        <taxon>Hexapoda</taxon>
        <taxon>Insecta</taxon>
        <taxon>Pterygota</taxon>
        <taxon>Neoptera</taxon>
        <taxon>Endopterygota</taxon>
        <taxon>Diptera</taxon>
        <taxon>Nematocera</taxon>
        <taxon>Chironomoidea</taxon>
        <taxon>Chironomidae</taxon>
        <taxon>Clunio</taxon>
    </lineage>
</organism>
<gene>
    <name evidence="1" type="ORF">CLUMA_CG016632</name>
</gene>
<evidence type="ECO:0000313" key="1">
    <source>
        <dbReference type="EMBL" id="CRL03407.1"/>
    </source>
</evidence>
<reference evidence="1 2" key="1">
    <citation type="submission" date="2015-04" db="EMBL/GenBank/DDBJ databases">
        <authorList>
            <person name="Syromyatnikov M.Y."/>
            <person name="Popov V.N."/>
        </authorList>
    </citation>
    <scope>NUCLEOTIDE SEQUENCE [LARGE SCALE GENOMIC DNA]</scope>
</reference>
<protein>
    <submittedName>
        <fullName evidence="1">CLUMA_CG016632, isoform A</fullName>
    </submittedName>
</protein>
<dbReference type="Proteomes" id="UP000183832">
    <property type="component" value="Unassembled WGS sequence"/>
</dbReference>
<accession>A0A1J1IT70</accession>
<evidence type="ECO:0000313" key="2">
    <source>
        <dbReference type="Proteomes" id="UP000183832"/>
    </source>
</evidence>
<sequence>MLTSFNAQTSRLNSSKINQQKSSVAEWCEPFPVFCSSQHNRNLHNNSHSILSTASRLRRKFVLSNFCNTSSFISKASDRHVKMMIENRLAT</sequence>
<dbReference type="AlphaFoldDB" id="A0A1J1IT70"/>